<evidence type="ECO:0000256" key="7">
    <source>
        <dbReference type="SAM" id="Phobius"/>
    </source>
</evidence>
<dbReference type="AlphaFoldDB" id="A0A363UQA0"/>
<feature type="transmembrane region" description="Helical" evidence="7">
    <location>
        <begin position="396"/>
        <end position="414"/>
    </location>
</feature>
<dbReference type="InterPro" id="IPR044644">
    <property type="entry name" value="DinF-like"/>
</dbReference>
<accession>A0A363UQA0</accession>
<feature type="transmembrane region" description="Helical" evidence="7">
    <location>
        <begin position="251"/>
        <end position="270"/>
    </location>
</feature>
<evidence type="ECO:0000256" key="4">
    <source>
        <dbReference type="ARBA" id="ARBA00022692"/>
    </source>
</evidence>
<name>A0A363UQA0_9GAMM</name>
<evidence type="ECO:0000256" key="1">
    <source>
        <dbReference type="ARBA" id="ARBA00004141"/>
    </source>
</evidence>
<dbReference type="GO" id="GO:0042910">
    <property type="term" value="F:xenobiotic transmembrane transporter activity"/>
    <property type="evidence" value="ECO:0007669"/>
    <property type="project" value="InterPro"/>
</dbReference>
<evidence type="ECO:0000256" key="5">
    <source>
        <dbReference type="ARBA" id="ARBA00022989"/>
    </source>
</evidence>
<dbReference type="GO" id="GO:0015297">
    <property type="term" value="F:antiporter activity"/>
    <property type="evidence" value="ECO:0007669"/>
    <property type="project" value="InterPro"/>
</dbReference>
<gene>
    <name evidence="8" type="ORF">DEH80_00670</name>
</gene>
<evidence type="ECO:0000256" key="6">
    <source>
        <dbReference type="ARBA" id="ARBA00023136"/>
    </source>
</evidence>
<reference evidence="8 9" key="1">
    <citation type="submission" date="2018-05" db="EMBL/GenBank/DDBJ databases">
        <title>Abyssibacter profundi OUC007T gen. nov., sp. nov, a marine bacterium isolated from seawater of the Mariana Trench.</title>
        <authorList>
            <person name="Zhou S."/>
        </authorList>
    </citation>
    <scope>NUCLEOTIDE SEQUENCE [LARGE SCALE GENOMIC DNA]</scope>
    <source>
        <strain evidence="8 9">OUC007</strain>
    </source>
</reference>
<organism evidence="8 9">
    <name type="scientific">Abyssibacter profundi</name>
    <dbReference type="NCBI Taxonomy" id="2182787"/>
    <lineage>
        <taxon>Bacteria</taxon>
        <taxon>Pseudomonadati</taxon>
        <taxon>Pseudomonadota</taxon>
        <taxon>Gammaproteobacteria</taxon>
        <taxon>Chromatiales</taxon>
        <taxon>Oceanococcaceae</taxon>
        <taxon>Abyssibacter</taxon>
    </lineage>
</organism>
<feature type="transmembrane region" description="Helical" evidence="7">
    <location>
        <begin position="95"/>
        <end position="118"/>
    </location>
</feature>
<dbReference type="OrthoDB" id="9789527at2"/>
<proteinExistence type="inferred from homology"/>
<comment type="caution">
    <text evidence="8">The sequence shown here is derived from an EMBL/GenBank/DDBJ whole genome shotgun (WGS) entry which is preliminary data.</text>
</comment>
<keyword evidence="4 7" id="KW-0812">Transmembrane</keyword>
<dbReference type="RefSeq" id="WP_109718543.1">
    <property type="nucleotide sequence ID" value="NZ_QEQK01000001.1"/>
</dbReference>
<feature type="transmembrane region" description="Helical" evidence="7">
    <location>
        <begin position="420"/>
        <end position="439"/>
    </location>
</feature>
<dbReference type="GO" id="GO:0005886">
    <property type="term" value="C:plasma membrane"/>
    <property type="evidence" value="ECO:0007669"/>
    <property type="project" value="TreeGrafter"/>
</dbReference>
<evidence type="ECO:0000313" key="8">
    <source>
        <dbReference type="EMBL" id="PWN57687.1"/>
    </source>
</evidence>
<comment type="subcellular location">
    <subcellularLocation>
        <location evidence="1">Membrane</location>
        <topology evidence="1">Multi-pass membrane protein</topology>
    </subcellularLocation>
</comment>
<feature type="transmembrane region" description="Helical" evidence="7">
    <location>
        <begin position="282"/>
        <end position="305"/>
    </location>
</feature>
<keyword evidence="6 7" id="KW-0472">Membrane</keyword>
<dbReference type="NCBIfam" id="TIGR00797">
    <property type="entry name" value="matE"/>
    <property type="match status" value="1"/>
</dbReference>
<dbReference type="Pfam" id="PF01554">
    <property type="entry name" value="MatE"/>
    <property type="match status" value="2"/>
</dbReference>
<evidence type="ECO:0000256" key="2">
    <source>
        <dbReference type="ARBA" id="ARBA00010199"/>
    </source>
</evidence>
<dbReference type="Proteomes" id="UP000251800">
    <property type="component" value="Unassembled WGS sequence"/>
</dbReference>
<sequence>MSSATAQLFPAPTHGRIFAIAWPIILANIAAPLLGLVDTAVIGHFGTVSELGAIALGSLIFSLIYWGFGFLRMGTTGFIAQAVGRRDQVEIRATLIRASLLGLALGTALVLLQTPLIHGLLAVFDASAEVEAGAAEYLAIRIWGAPAALGVFVLSGVLIGQGRSRTLMGIQLLMNSLNVVLDVWLAVGLDWGLRGIAAGTAISEWVTLLVGGGWVVMQLQRSRSDQGAFWTWSQLRPAAAWWPLLRANRDIMIRTLLMLACFAWFTNAGAVFGDTVLAANHVLLQFITFSAYFLDGFAYAAEALVGAAIGRGDRRHFDVAVRRSTHWALATALALALVLLAAGQWLVALLTDLAAVQAVAGDYLPWAAAYVALSFAAFQLDGVFIAATATAQMRNASLLSASGFLVLAMTLAPVAGNLGLWMAFVAYVVLRAAALLLFFPGLRASVAGHAAARSS</sequence>
<evidence type="ECO:0000313" key="9">
    <source>
        <dbReference type="Proteomes" id="UP000251800"/>
    </source>
</evidence>
<dbReference type="PANTHER" id="PTHR43298">
    <property type="entry name" value="MULTIDRUG RESISTANCE PROTEIN NORM-RELATED"/>
    <property type="match status" value="1"/>
</dbReference>
<feature type="transmembrane region" description="Helical" evidence="7">
    <location>
        <begin position="51"/>
        <end position="74"/>
    </location>
</feature>
<feature type="transmembrane region" description="Helical" evidence="7">
    <location>
        <begin position="367"/>
        <end position="389"/>
    </location>
</feature>
<feature type="transmembrane region" description="Helical" evidence="7">
    <location>
        <begin position="195"/>
        <end position="216"/>
    </location>
</feature>
<keyword evidence="9" id="KW-1185">Reference proteome</keyword>
<keyword evidence="5 7" id="KW-1133">Transmembrane helix</keyword>
<feature type="transmembrane region" description="Helical" evidence="7">
    <location>
        <begin position="326"/>
        <end position="347"/>
    </location>
</feature>
<dbReference type="InterPro" id="IPR002528">
    <property type="entry name" value="MATE_fam"/>
</dbReference>
<feature type="transmembrane region" description="Helical" evidence="7">
    <location>
        <begin position="20"/>
        <end position="45"/>
    </location>
</feature>
<dbReference type="PANTHER" id="PTHR43298:SF2">
    <property type="entry name" value="FMN_FAD EXPORTER YEEO-RELATED"/>
    <property type="match status" value="1"/>
</dbReference>
<feature type="transmembrane region" description="Helical" evidence="7">
    <location>
        <begin position="138"/>
        <end position="160"/>
    </location>
</feature>
<protein>
    <submittedName>
        <fullName evidence="8">MATE family efflux transporter</fullName>
    </submittedName>
</protein>
<feature type="transmembrane region" description="Helical" evidence="7">
    <location>
        <begin position="172"/>
        <end position="189"/>
    </location>
</feature>
<evidence type="ECO:0000256" key="3">
    <source>
        <dbReference type="ARBA" id="ARBA00022448"/>
    </source>
</evidence>
<keyword evidence="3" id="KW-0813">Transport</keyword>
<dbReference type="CDD" id="cd13136">
    <property type="entry name" value="MATE_DinF_like"/>
    <property type="match status" value="1"/>
</dbReference>
<dbReference type="EMBL" id="QEQK01000001">
    <property type="protein sequence ID" value="PWN57687.1"/>
    <property type="molecule type" value="Genomic_DNA"/>
</dbReference>
<comment type="similarity">
    <text evidence="2">Belongs to the multi antimicrobial extrusion (MATE) (TC 2.A.66.1) family.</text>
</comment>
<dbReference type="InterPro" id="IPR050222">
    <property type="entry name" value="MATE_MdtK"/>
</dbReference>